<proteinExistence type="predicted"/>
<dbReference type="Gene3D" id="3.30.1330.30">
    <property type="match status" value="1"/>
</dbReference>
<dbReference type="GO" id="GO:0070651">
    <property type="term" value="P:nonfunctional rRNA decay"/>
    <property type="evidence" value="ECO:0007669"/>
    <property type="project" value="TreeGrafter"/>
</dbReference>
<reference evidence="2" key="1">
    <citation type="submission" date="2013-08" db="EMBL/GenBank/DDBJ databases">
        <authorList>
            <person name="Mendez C."/>
            <person name="Richter M."/>
            <person name="Ferrer M."/>
            <person name="Sanchez J."/>
        </authorList>
    </citation>
    <scope>NUCLEOTIDE SEQUENCE</scope>
</reference>
<organism evidence="2">
    <name type="scientific">mine drainage metagenome</name>
    <dbReference type="NCBI Taxonomy" id="410659"/>
    <lineage>
        <taxon>unclassified sequences</taxon>
        <taxon>metagenomes</taxon>
        <taxon>ecological metagenomes</taxon>
    </lineage>
</organism>
<accession>T0ZG18</accession>
<dbReference type="InterPro" id="IPR029064">
    <property type="entry name" value="Ribosomal_eL30-like_sf"/>
</dbReference>
<evidence type="ECO:0000313" key="2">
    <source>
        <dbReference type="EMBL" id="EQD28655.1"/>
    </source>
</evidence>
<dbReference type="Gene3D" id="3.30.420.60">
    <property type="entry name" value="eRF1 domain 2"/>
    <property type="match status" value="1"/>
</dbReference>
<dbReference type="InterPro" id="IPR042226">
    <property type="entry name" value="eFR1_2_sf"/>
</dbReference>
<dbReference type="InterPro" id="IPR004405">
    <property type="entry name" value="TF_pelota"/>
</dbReference>
<feature type="non-terminal residue" evidence="2">
    <location>
        <position position="1"/>
    </location>
</feature>
<dbReference type="GO" id="GO:0070966">
    <property type="term" value="P:nuclear-transcribed mRNA catabolic process, no-go decay"/>
    <property type="evidence" value="ECO:0007669"/>
    <property type="project" value="InterPro"/>
</dbReference>
<reference evidence="2" key="2">
    <citation type="journal article" date="2014" name="ISME J.">
        <title>Microbial stratification in low pH oxic and suboxic macroscopic growths along an acid mine drainage.</title>
        <authorList>
            <person name="Mendez-Garcia C."/>
            <person name="Mesa V."/>
            <person name="Sprenger R.R."/>
            <person name="Richter M."/>
            <person name="Diez M.S."/>
            <person name="Solano J."/>
            <person name="Bargiela R."/>
            <person name="Golyshina O.V."/>
            <person name="Manteca A."/>
            <person name="Ramos J.L."/>
            <person name="Gallego J.R."/>
            <person name="Llorente I."/>
            <person name="Martins Dos Santos V.A."/>
            <person name="Jensen O.N."/>
            <person name="Pelaez A.I."/>
            <person name="Sanchez J."/>
            <person name="Ferrer M."/>
        </authorList>
    </citation>
    <scope>NUCLEOTIDE SEQUENCE</scope>
</reference>
<dbReference type="AlphaFoldDB" id="T0ZG18"/>
<dbReference type="SUPFAM" id="SSF55315">
    <property type="entry name" value="L30e-like"/>
    <property type="match status" value="1"/>
</dbReference>
<dbReference type="GO" id="GO:0071025">
    <property type="term" value="P:RNA surveillance"/>
    <property type="evidence" value="ECO:0007669"/>
    <property type="project" value="InterPro"/>
</dbReference>
<dbReference type="InterPro" id="IPR038069">
    <property type="entry name" value="Pelota/DOM34_N"/>
</dbReference>
<dbReference type="InterPro" id="IPR005141">
    <property type="entry name" value="eRF1_2"/>
</dbReference>
<evidence type="ECO:0000259" key="1">
    <source>
        <dbReference type="Pfam" id="PF03464"/>
    </source>
</evidence>
<dbReference type="PANTHER" id="PTHR10853:SF0">
    <property type="entry name" value="PROTEIN PELOTA HOMOLOG"/>
    <property type="match status" value="1"/>
</dbReference>
<feature type="domain" description="eRF1" evidence="1">
    <location>
        <begin position="61"/>
        <end position="177"/>
    </location>
</feature>
<dbReference type="Pfam" id="PF03464">
    <property type="entry name" value="eRF1_2"/>
    <property type="match status" value="1"/>
</dbReference>
<gene>
    <name evidence="2" type="ORF">B2A_14834</name>
</gene>
<dbReference type="GO" id="GO:0005737">
    <property type="term" value="C:cytoplasm"/>
    <property type="evidence" value="ECO:0007669"/>
    <property type="project" value="TreeGrafter"/>
</dbReference>
<name>T0ZG18_9ZZZZ</name>
<dbReference type="GO" id="GO:0070481">
    <property type="term" value="P:nuclear-transcribed mRNA catabolic process, non-stop decay"/>
    <property type="evidence" value="ECO:0007669"/>
    <property type="project" value="InterPro"/>
</dbReference>
<comment type="caution">
    <text evidence="2">The sequence shown here is derived from an EMBL/GenBank/DDBJ whole genome shotgun (WGS) entry which is preliminary data.</text>
</comment>
<dbReference type="SUPFAM" id="SSF159065">
    <property type="entry name" value="Dom34/Pelota N-terminal domain-like"/>
    <property type="match status" value="1"/>
</dbReference>
<protein>
    <submittedName>
        <fullName evidence="2">Translation factor pelota</fullName>
    </submittedName>
</protein>
<dbReference type="EMBL" id="AUZZ01010786">
    <property type="protein sequence ID" value="EQD28655.1"/>
    <property type="molecule type" value="Genomic_DNA"/>
</dbReference>
<dbReference type="SUPFAM" id="SSF53137">
    <property type="entry name" value="Translational machinery components"/>
    <property type="match status" value="1"/>
</dbReference>
<dbReference type="GO" id="GO:0032790">
    <property type="term" value="P:ribosome disassembly"/>
    <property type="evidence" value="ECO:0007669"/>
    <property type="project" value="TreeGrafter"/>
</dbReference>
<dbReference type="Gene3D" id="2.30.30.870">
    <property type="entry name" value="Pelota, domain A"/>
    <property type="match status" value="1"/>
</dbReference>
<sequence>NVRFIGTIVEGKPIEYIRLNSHHTLNISTGDIIEITKSEWRSYLVDVVRNAVEATRRPKLGVIAMDDEKSLFAYILGYGIDFGNEIYSGLSKRLSNKDFQEALKKYFESVEGMITNMDVDTIIIAGPGFTKDDFKKYMDDTGFTKRVSKKLLYFNISNVERSGVYELIKSEDVAKVLHGEAIRKEFMLMEGFLKGLASGASKYGTDNVHGAVSDYEAKTVLVNDSKLSDVVVQKILGTAEKNNVEVVVFNSDDEVGRQLHSFKDIACI</sequence>
<dbReference type="PANTHER" id="PTHR10853">
    <property type="entry name" value="PELOTA"/>
    <property type="match status" value="1"/>
</dbReference>